<dbReference type="EMBL" id="JABCLB010002468">
    <property type="protein sequence ID" value="NMU86580.1"/>
    <property type="molecule type" value="Genomic_DNA"/>
</dbReference>
<proteinExistence type="predicted"/>
<feature type="non-terminal residue" evidence="2">
    <location>
        <position position="120"/>
    </location>
</feature>
<evidence type="ECO:0000259" key="1">
    <source>
        <dbReference type="Pfam" id="PF01526"/>
    </source>
</evidence>
<dbReference type="GO" id="GO:0006313">
    <property type="term" value="P:DNA transposition"/>
    <property type="evidence" value="ECO:0007669"/>
    <property type="project" value="InterPro"/>
</dbReference>
<sequence length="120" mass="13620">DRSVGKLRSVEESYVRMDTLNESNDLVSNAIAALPIFVHYHFDDNKLYSSIDGQKFECRINTFKARYSSKDFFKGKGVSSLTLVSNHVPVNTKIIGANEYEGHFAFDLLYNNTSDIQPFT</sequence>
<name>A0A7Y0SN56_VIBPH</name>
<dbReference type="InterPro" id="IPR002513">
    <property type="entry name" value="Tn3_Tnp_DDE_dom"/>
</dbReference>
<evidence type="ECO:0000313" key="3">
    <source>
        <dbReference type="Proteomes" id="UP000518904"/>
    </source>
</evidence>
<organism evidence="2 3">
    <name type="scientific">Vibrio parahaemolyticus</name>
    <dbReference type="NCBI Taxonomy" id="670"/>
    <lineage>
        <taxon>Bacteria</taxon>
        <taxon>Pseudomonadati</taxon>
        <taxon>Pseudomonadota</taxon>
        <taxon>Gammaproteobacteria</taxon>
        <taxon>Vibrionales</taxon>
        <taxon>Vibrionaceae</taxon>
        <taxon>Vibrio</taxon>
    </lineage>
</organism>
<comment type="caution">
    <text evidence="2">The sequence shown here is derived from an EMBL/GenBank/DDBJ whole genome shotgun (WGS) entry which is preliminary data.</text>
</comment>
<feature type="domain" description="Tn3 transposase DDE" evidence="1">
    <location>
        <begin position="3"/>
        <end position="118"/>
    </location>
</feature>
<gene>
    <name evidence="2" type="ORF">HKB16_27405</name>
</gene>
<protein>
    <submittedName>
        <fullName evidence="2">Tn3 family transposase</fullName>
    </submittedName>
</protein>
<accession>A0A7Y0SN56</accession>
<feature type="non-terminal residue" evidence="2">
    <location>
        <position position="1"/>
    </location>
</feature>
<dbReference type="GO" id="GO:0004803">
    <property type="term" value="F:transposase activity"/>
    <property type="evidence" value="ECO:0007669"/>
    <property type="project" value="InterPro"/>
</dbReference>
<dbReference type="Pfam" id="PF01526">
    <property type="entry name" value="DDE_Tnp_Tn3"/>
    <property type="match status" value="1"/>
</dbReference>
<dbReference type="Proteomes" id="UP000518904">
    <property type="component" value="Unassembled WGS sequence"/>
</dbReference>
<evidence type="ECO:0000313" key="2">
    <source>
        <dbReference type="EMBL" id="NMU86580.1"/>
    </source>
</evidence>
<dbReference type="AlphaFoldDB" id="A0A7Y0SN56"/>
<reference evidence="2 3" key="1">
    <citation type="submission" date="2020-04" db="EMBL/GenBank/DDBJ databases">
        <title>Whole-genome sequencing of Vibrio spp. from China reveals different genetic environments of blaCTX-M-14 among diverse lineages.</title>
        <authorList>
            <person name="Zheng Z."/>
            <person name="Ye L."/>
            <person name="Chen S."/>
        </authorList>
    </citation>
    <scope>NUCLEOTIDE SEQUENCE [LARGE SCALE GENOMIC DNA]</scope>
    <source>
        <strain evidence="2 3">Vb0551</strain>
    </source>
</reference>